<dbReference type="STRING" id="1469948.GCA_000732725_01607"/>
<evidence type="ECO:0000313" key="2">
    <source>
        <dbReference type="Proteomes" id="UP000295718"/>
    </source>
</evidence>
<keyword evidence="2" id="KW-1185">Reference proteome</keyword>
<organism evidence="1 2">
    <name type="scientific">Kineothrix alysoides</name>
    <dbReference type="NCBI Taxonomy" id="1469948"/>
    <lineage>
        <taxon>Bacteria</taxon>
        <taxon>Bacillati</taxon>
        <taxon>Bacillota</taxon>
        <taxon>Clostridia</taxon>
        <taxon>Lachnospirales</taxon>
        <taxon>Lachnospiraceae</taxon>
        <taxon>Kineothrix</taxon>
    </lineage>
</organism>
<sequence>MKLMAKKCSAEFGGQKGAVKVRYGADMPAVYEMAR</sequence>
<dbReference type="EMBL" id="SLUO01000011">
    <property type="protein sequence ID" value="TCL56626.1"/>
    <property type="molecule type" value="Genomic_DNA"/>
</dbReference>
<reference evidence="1 2" key="1">
    <citation type="submission" date="2019-03" db="EMBL/GenBank/DDBJ databases">
        <title>Genomic Encyclopedia of Type Strains, Phase IV (KMG-IV): sequencing the most valuable type-strain genomes for metagenomic binning, comparative biology and taxonomic classification.</title>
        <authorList>
            <person name="Goeker M."/>
        </authorList>
    </citation>
    <scope>NUCLEOTIDE SEQUENCE [LARGE SCALE GENOMIC DNA]</scope>
    <source>
        <strain evidence="1 2">DSM 100556</strain>
    </source>
</reference>
<proteinExistence type="predicted"/>
<gene>
    <name evidence="1" type="ORF">EDD76_111120</name>
</gene>
<evidence type="ECO:0000313" key="1">
    <source>
        <dbReference type="EMBL" id="TCL56626.1"/>
    </source>
</evidence>
<dbReference type="AlphaFoldDB" id="A0A4R1QRX2"/>
<comment type="caution">
    <text evidence="1">The sequence shown here is derived from an EMBL/GenBank/DDBJ whole genome shotgun (WGS) entry which is preliminary data.</text>
</comment>
<accession>A0A4R1QRX2</accession>
<dbReference type="Proteomes" id="UP000295718">
    <property type="component" value="Unassembled WGS sequence"/>
</dbReference>
<protein>
    <submittedName>
        <fullName evidence="1">Uncharacterized protein</fullName>
    </submittedName>
</protein>
<name>A0A4R1QRX2_9FIRM</name>